<feature type="transmembrane region" description="Helical" evidence="2">
    <location>
        <begin position="363"/>
        <end position="383"/>
    </location>
</feature>
<reference evidence="3 4" key="1">
    <citation type="submission" date="2016-03" db="EMBL/GenBank/DDBJ databases">
        <authorList>
            <person name="Ploux O."/>
        </authorList>
    </citation>
    <scope>NUCLEOTIDE SEQUENCE [LARGE SCALE GENOMIC DNA]</scope>
    <source>
        <strain evidence="3 4">UAMH 11012</strain>
    </source>
</reference>
<protein>
    <submittedName>
        <fullName evidence="3">Uncharacterized protein</fullName>
    </submittedName>
</protein>
<proteinExistence type="predicted"/>
<keyword evidence="4" id="KW-1185">Reference proteome</keyword>
<dbReference type="OrthoDB" id="9451547at2759"/>
<dbReference type="PANTHER" id="PTHR35043">
    <property type="entry name" value="TRANSCRIPTION FACTOR DOMAIN-CONTAINING PROTEIN"/>
    <property type="match status" value="1"/>
</dbReference>
<evidence type="ECO:0000256" key="1">
    <source>
        <dbReference type="SAM" id="MobiDB-lite"/>
    </source>
</evidence>
<feature type="transmembrane region" description="Helical" evidence="2">
    <location>
        <begin position="429"/>
        <end position="453"/>
    </location>
</feature>
<keyword evidence="2" id="KW-0472">Membrane</keyword>
<organism evidence="3 4">
    <name type="scientific">Phialocephala subalpina</name>
    <dbReference type="NCBI Taxonomy" id="576137"/>
    <lineage>
        <taxon>Eukaryota</taxon>
        <taxon>Fungi</taxon>
        <taxon>Dikarya</taxon>
        <taxon>Ascomycota</taxon>
        <taxon>Pezizomycotina</taxon>
        <taxon>Leotiomycetes</taxon>
        <taxon>Helotiales</taxon>
        <taxon>Mollisiaceae</taxon>
        <taxon>Phialocephala</taxon>
        <taxon>Phialocephala fortinii species complex</taxon>
    </lineage>
</organism>
<evidence type="ECO:0000256" key="2">
    <source>
        <dbReference type="SAM" id="Phobius"/>
    </source>
</evidence>
<accession>A0A1L7X858</accession>
<evidence type="ECO:0000313" key="4">
    <source>
        <dbReference type="Proteomes" id="UP000184330"/>
    </source>
</evidence>
<gene>
    <name evidence="3" type="ORF">PAC_11092</name>
</gene>
<keyword evidence="2" id="KW-1133">Transmembrane helix</keyword>
<name>A0A1L7X858_9HELO</name>
<dbReference type="EMBL" id="FJOG01000017">
    <property type="protein sequence ID" value="CZR61196.1"/>
    <property type="molecule type" value="Genomic_DNA"/>
</dbReference>
<dbReference type="Proteomes" id="UP000184330">
    <property type="component" value="Unassembled WGS sequence"/>
</dbReference>
<feature type="region of interest" description="Disordered" evidence="1">
    <location>
        <begin position="1"/>
        <end position="20"/>
    </location>
</feature>
<dbReference type="AlphaFoldDB" id="A0A1L7X858"/>
<keyword evidence="2" id="KW-0812">Transmembrane</keyword>
<feature type="transmembrane region" description="Helical" evidence="2">
    <location>
        <begin position="395"/>
        <end position="417"/>
    </location>
</feature>
<sequence length="477" mass="53069">MSNTTASPEARVGWVSSGDGRSTSDILWSCFSVILVCAWSCLHLNVPSVEESEAGWLKWHGMPYWPQRPLLNKWSRKVFWMITIVIAPEIGVAYATKDYLTATISIAEANIFDSKDAKVGAEKDIGIPNHTVRDEREKLTKSHAFLANMGGFKIRLCHRVFAPSGSDSPATDTMYEGVVLNYKALEHLHDNSTDFEIPTEEDIKGVSKGDAFTKAFACIQSAWLVVQCMARAATGLPITQLELATIVFVICGTLMYLLWWNKPFGTERRELVVATTDKAFDASTLHIHKENYILRLAHASDANAQADLERIRIKRIENPKALSFLATKDIKASDLITIAHIMYGAMRNLLGCSTTPIYPSAQGGASIAFHLSGALFSAFHILAWNWDFPSSSIRIAWRVFSLISTCANPVLIAFTSLSKLLSRRLGNDLVIILPLSILLIYFLARLGLIVLIFHCFSSMPSAIYQAVYWTKFLPHFS</sequence>
<evidence type="ECO:0000313" key="3">
    <source>
        <dbReference type="EMBL" id="CZR61196.1"/>
    </source>
</evidence>
<dbReference type="PANTHER" id="PTHR35043:SF7">
    <property type="entry name" value="TRANSCRIPTION FACTOR DOMAIN-CONTAINING PROTEIN"/>
    <property type="match status" value="1"/>
</dbReference>
<feature type="transmembrane region" description="Helical" evidence="2">
    <location>
        <begin position="241"/>
        <end position="259"/>
    </location>
</feature>